<name>A0A142EJD4_9BACT</name>
<dbReference type="OrthoDB" id="214902at2"/>
<dbReference type="SUPFAM" id="SSF159894">
    <property type="entry name" value="YgaC/TfoX-N like"/>
    <property type="match status" value="1"/>
</dbReference>
<dbReference type="Proteomes" id="UP000073816">
    <property type="component" value="Chromosome"/>
</dbReference>
<dbReference type="Pfam" id="PF04993">
    <property type="entry name" value="TfoX_N"/>
    <property type="match status" value="1"/>
</dbReference>
<protein>
    <submittedName>
        <fullName evidence="2">RNA methyltransferase</fullName>
    </submittedName>
</protein>
<organism evidence="2 3">
    <name type="scientific">Algoriphagus sanaruensis</name>
    <dbReference type="NCBI Taxonomy" id="1727163"/>
    <lineage>
        <taxon>Bacteria</taxon>
        <taxon>Pseudomonadati</taxon>
        <taxon>Bacteroidota</taxon>
        <taxon>Cytophagia</taxon>
        <taxon>Cytophagales</taxon>
        <taxon>Cyclobacteriaceae</taxon>
        <taxon>Algoriphagus</taxon>
    </lineage>
</organism>
<dbReference type="AlphaFoldDB" id="A0A142EJD4"/>
<dbReference type="InterPro" id="IPR007076">
    <property type="entry name" value="TfoX_N"/>
</dbReference>
<evidence type="ECO:0000313" key="2">
    <source>
        <dbReference type="EMBL" id="AMQ55239.1"/>
    </source>
</evidence>
<reference evidence="2 3" key="2">
    <citation type="journal article" date="2016" name="Genome Announc.">
        <title>Complete Genome Sequence of Algoriphagus sp. Strain M8-2, Isolated from a Brackish Lake.</title>
        <authorList>
            <person name="Muraguchi Y."/>
            <person name="Kushimoto K."/>
            <person name="Ohtsubo Y."/>
            <person name="Suzuki T."/>
            <person name="Dohra H."/>
            <person name="Kimbara K."/>
            <person name="Shintani M."/>
        </authorList>
    </citation>
    <scope>NUCLEOTIDE SEQUENCE [LARGE SCALE GENOMIC DNA]</scope>
    <source>
        <strain evidence="2 3">M8-2</strain>
    </source>
</reference>
<dbReference type="GO" id="GO:0032259">
    <property type="term" value="P:methylation"/>
    <property type="evidence" value="ECO:0007669"/>
    <property type="project" value="UniProtKB-KW"/>
</dbReference>
<dbReference type="PATRIC" id="fig|1727163.4.peg.510"/>
<dbReference type="EMBL" id="CP012836">
    <property type="protein sequence ID" value="AMQ55239.1"/>
    <property type="molecule type" value="Genomic_DNA"/>
</dbReference>
<keyword evidence="3" id="KW-1185">Reference proteome</keyword>
<gene>
    <name evidence="2" type="ORF">AO498_02435</name>
</gene>
<keyword evidence="2" id="KW-0808">Transferase</keyword>
<dbReference type="STRING" id="1727163.AO498_02435"/>
<evidence type="ECO:0000313" key="3">
    <source>
        <dbReference type="Proteomes" id="UP000073816"/>
    </source>
</evidence>
<dbReference type="KEGG" id="alm:AO498_02435"/>
<dbReference type="GO" id="GO:0008168">
    <property type="term" value="F:methyltransferase activity"/>
    <property type="evidence" value="ECO:0007669"/>
    <property type="project" value="UniProtKB-KW"/>
</dbReference>
<evidence type="ECO:0000259" key="1">
    <source>
        <dbReference type="Pfam" id="PF04993"/>
    </source>
</evidence>
<proteinExistence type="predicted"/>
<feature type="domain" description="TfoX N-terminal" evidence="1">
    <location>
        <begin position="24"/>
        <end position="109"/>
    </location>
</feature>
<sequence>MAFDSYQLERITQVLKARKVPFLAKSMMGGQVVIVDDKMLLGLDQDKNTKENRLMARIGEEAFSEAIKKPGCRLMDFTGRPMKGFVYVYPEGFDLDTDLEHWIDLALAFNPKAKKSKK</sequence>
<dbReference type="RefSeq" id="WP_067543299.1">
    <property type="nucleotide sequence ID" value="NZ_CP012836.1"/>
</dbReference>
<reference evidence="3" key="1">
    <citation type="submission" date="2015-09" db="EMBL/GenBank/DDBJ databases">
        <title>Complete sequence of Algoriphagus sp. M8-2.</title>
        <authorList>
            <person name="Shintani M."/>
        </authorList>
    </citation>
    <scope>NUCLEOTIDE SEQUENCE [LARGE SCALE GENOMIC DNA]</scope>
    <source>
        <strain evidence="3">M8-2</strain>
    </source>
</reference>
<keyword evidence="2" id="KW-0489">Methyltransferase</keyword>
<accession>A0A142EJD4</accession>